<gene>
    <name evidence="2" type="ORF">GQN54_13720</name>
</gene>
<accession>A0A6N9NMI8</accession>
<dbReference type="EMBL" id="WWNE01000014">
    <property type="protein sequence ID" value="NBG67183.1"/>
    <property type="molecule type" value="Genomic_DNA"/>
</dbReference>
<feature type="signal peptide" evidence="1">
    <location>
        <begin position="1"/>
        <end position="19"/>
    </location>
</feature>
<comment type="caution">
    <text evidence="2">The sequence shown here is derived from an EMBL/GenBank/DDBJ whole genome shotgun (WGS) entry which is preliminary data.</text>
</comment>
<keyword evidence="1" id="KW-0732">Signal</keyword>
<evidence type="ECO:0000313" key="2">
    <source>
        <dbReference type="EMBL" id="NBG67183.1"/>
    </source>
</evidence>
<dbReference type="AlphaFoldDB" id="A0A6N9NMI8"/>
<evidence type="ECO:0000256" key="1">
    <source>
        <dbReference type="SAM" id="SignalP"/>
    </source>
</evidence>
<name>A0A6N9NMI8_9FLAO</name>
<feature type="chain" id="PRO_5027091481" evidence="1">
    <location>
        <begin position="20"/>
        <end position="141"/>
    </location>
</feature>
<reference evidence="2 3" key="1">
    <citation type="submission" date="2019-12" db="EMBL/GenBank/DDBJ databases">
        <authorList>
            <person name="Zhao J."/>
        </authorList>
    </citation>
    <scope>NUCLEOTIDE SEQUENCE [LARGE SCALE GENOMIC DNA]</scope>
    <source>
        <strain evidence="2 3">S-15</strain>
    </source>
</reference>
<evidence type="ECO:0000313" key="3">
    <source>
        <dbReference type="Proteomes" id="UP000470771"/>
    </source>
</evidence>
<dbReference type="RefSeq" id="WP_160634140.1">
    <property type="nucleotide sequence ID" value="NZ_WWNE01000014.1"/>
</dbReference>
<organism evidence="2 3">
    <name type="scientific">Acidiluteibacter ferrifornacis</name>
    <dbReference type="NCBI Taxonomy" id="2692424"/>
    <lineage>
        <taxon>Bacteria</taxon>
        <taxon>Pseudomonadati</taxon>
        <taxon>Bacteroidota</taxon>
        <taxon>Flavobacteriia</taxon>
        <taxon>Flavobacteriales</taxon>
        <taxon>Cryomorphaceae</taxon>
        <taxon>Acidiluteibacter</taxon>
    </lineage>
</organism>
<proteinExistence type="predicted"/>
<dbReference type="Proteomes" id="UP000470771">
    <property type="component" value="Unassembled WGS sequence"/>
</dbReference>
<protein>
    <submittedName>
        <fullName evidence="2">Uncharacterized protein</fullName>
    </submittedName>
</protein>
<keyword evidence="3" id="KW-1185">Reference proteome</keyword>
<sequence>MKKLLIIALLLSSSLLTFSQCKSFTKKNCLPALQPFISNGQMNAAKLAPGESAELQISFSKGLKYRLLLCTSDFLGEVEMIILDQNKNKLFNDQVEKNTSFWDFKAEASQVLTIQVKAPENTSENELMGLGCVTIMSGFQE</sequence>